<comment type="similarity">
    <text evidence="5 18">Belongs to the CDS family.</text>
</comment>
<sequence length="270" mass="29700">MAYSSHAKRWMTVAVIVPILVAFFLMAPAWAFAIFGGFISAFALYEYFKNFCKTNAPMDLGYCFAVIGSSLIFWAAAIGSFKLLFLVMWLMFFVYASRAMIRFNQGKAGYDLLAKEALSILYIPCLLSSVVLARCSENGVTWLFFILFLAFISDTGAYYAGKTFGKHKLIPNLSPNKTVEGSIGSIFADLIVVTVFKLTLLPTIPWLVVPVLAASAAIATQLGDLFESMLKRSLDVKDSGTIFPGHGGMLDRIDGLLFTGPVVYLFLVTF</sequence>
<evidence type="ECO:0000256" key="8">
    <source>
        <dbReference type="ARBA" id="ARBA00022475"/>
    </source>
</evidence>
<keyword evidence="10 18" id="KW-0808">Transferase</keyword>
<evidence type="ECO:0000256" key="17">
    <source>
        <dbReference type="ARBA" id="ARBA00023264"/>
    </source>
</evidence>
<reference evidence="20 21" key="1">
    <citation type="journal article" date="2012" name="Environ. Microbiol.">
        <title>The genome sequence of Desulfatibacillum alkenivorans AK-01: a blueprint for anaerobic alkane oxidation.</title>
        <authorList>
            <person name="Callaghan A.V."/>
            <person name="Morris B.E."/>
            <person name="Pereira I.A."/>
            <person name="McInerney M.J."/>
            <person name="Austin R.N."/>
            <person name="Groves J.T."/>
            <person name="Kukor J.J."/>
            <person name="Suflita J.M."/>
            <person name="Young L.Y."/>
            <person name="Zylstra G.J."/>
            <person name="Wawrik B."/>
        </authorList>
    </citation>
    <scope>NUCLEOTIDE SEQUENCE [LARGE SCALE GENOMIC DNA]</scope>
    <source>
        <strain evidence="20 21">AK-01</strain>
    </source>
</reference>
<evidence type="ECO:0000256" key="7">
    <source>
        <dbReference type="ARBA" id="ARBA00019373"/>
    </source>
</evidence>
<evidence type="ECO:0000256" key="14">
    <source>
        <dbReference type="ARBA" id="ARBA00023098"/>
    </source>
</evidence>
<feature type="transmembrane region" description="Helical" evidence="19">
    <location>
        <begin position="139"/>
        <end position="160"/>
    </location>
</feature>
<dbReference type="PANTHER" id="PTHR46382:SF1">
    <property type="entry name" value="PHOSPHATIDATE CYTIDYLYLTRANSFERASE"/>
    <property type="match status" value="1"/>
</dbReference>
<keyword evidence="14" id="KW-0443">Lipid metabolism</keyword>
<evidence type="ECO:0000256" key="18">
    <source>
        <dbReference type="RuleBase" id="RU003938"/>
    </source>
</evidence>
<keyword evidence="16" id="KW-0594">Phospholipid biosynthesis</keyword>
<keyword evidence="17" id="KW-1208">Phospholipid metabolism</keyword>
<dbReference type="EC" id="2.7.7.41" evidence="6 18"/>
<evidence type="ECO:0000256" key="16">
    <source>
        <dbReference type="ARBA" id="ARBA00023209"/>
    </source>
</evidence>
<keyword evidence="8" id="KW-1003">Cell membrane</keyword>
<dbReference type="InterPro" id="IPR000374">
    <property type="entry name" value="PC_trans"/>
</dbReference>
<evidence type="ECO:0000256" key="15">
    <source>
        <dbReference type="ARBA" id="ARBA00023136"/>
    </source>
</evidence>
<dbReference type="GO" id="GO:0016024">
    <property type="term" value="P:CDP-diacylglycerol biosynthetic process"/>
    <property type="evidence" value="ECO:0007669"/>
    <property type="project" value="UniProtKB-UniPathway"/>
</dbReference>
<dbReference type="UniPathway" id="UPA00557">
    <property type="reaction ID" value="UER00614"/>
</dbReference>
<comment type="catalytic activity">
    <reaction evidence="1 18">
        <text>a 1,2-diacyl-sn-glycero-3-phosphate + CTP + H(+) = a CDP-1,2-diacyl-sn-glycerol + diphosphate</text>
        <dbReference type="Rhea" id="RHEA:16229"/>
        <dbReference type="ChEBI" id="CHEBI:15378"/>
        <dbReference type="ChEBI" id="CHEBI:33019"/>
        <dbReference type="ChEBI" id="CHEBI:37563"/>
        <dbReference type="ChEBI" id="CHEBI:58332"/>
        <dbReference type="ChEBI" id="CHEBI:58608"/>
        <dbReference type="EC" id="2.7.7.41"/>
    </reaction>
</comment>
<evidence type="ECO:0000313" key="21">
    <source>
        <dbReference type="Proteomes" id="UP000000739"/>
    </source>
</evidence>
<comment type="pathway">
    <text evidence="4">Lipid metabolism.</text>
</comment>
<comment type="subcellular location">
    <subcellularLocation>
        <location evidence="2">Cell membrane</location>
        <topology evidence="2">Multi-pass membrane protein</topology>
    </subcellularLocation>
</comment>
<evidence type="ECO:0000256" key="19">
    <source>
        <dbReference type="SAM" id="Phobius"/>
    </source>
</evidence>
<evidence type="ECO:0000256" key="6">
    <source>
        <dbReference type="ARBA" id="ARBA00012487"/>
    </source>
</evidence>
<evidence type="ECO:0000256" key="9">
    <source>
        <dbReference type="ARBA" id="ARBA00022516"/>
    </source>
</evidence>
<evidence type="ECO:0000256" key="12">
    <source>
        <dbReference type="ARBA" id="ARBA00022695"/>
    </source>
</evidence>
<keyword evidence="9" id="KW-0444">Lipid biosynthesis</keyword>
<evidence type="ECO:0000256" key="10">
    <source>
        <dbReference type="ARBA" id="ARBA00022679"/>
    </source>
</evidence>
<dbReference type="Pfam" id="PF01148">
    <property type="entry name" value="CTP_transf_1"/>
    <property type="match status" value="1"/>
</dbReference>
<dbReference type="GO" id="GO:0004605">
    <property type="term" value="F:phosphatidate cytidylyltransferase activity"/>
    <property type="evidence" value="ECO:0007669"/>
    <property type="project" value="UniProtKB-EC"/>
</dbReference>
<evidence type="ECO:0000256" key="2">
    <source>
        <dbReference type="ARBA" id="ARBA00004651"/>
    </source>
</evidence>
<proteinExistence type="inferred from homology"/>
<keyword evidence="21" id="KW-1185">Reference proteome</keyword>
<feature type="transmembrane region" description="Helical" evidence="19">
    <location>
        <begin position="7"/>
        <end position="24"/>
    </location>
</feature>
<evidence type="ECO:0000256" key="11">
    <source>
        <dbReference type="ARBA" id="ARBA00022692"/>
    </source>
</evidence>
<evidence type="ECO:0000256" key="5">
    <source>
        <dbReference type="ARBA" id="ARBA00010185"/>
    </source>
</evidence>
<keyword evidence="11 18" id="KW-0812">Transmembrane</keyword>
<dbReference type="KEGG" id="dal:Dalk_3160"/>
<dbReference type="GO" id="GO:0005886">
    <property type="term" value="C:plasma membrane"/>
    <property type="evidence" value="ECO:0007669"/>
    <property type="project" value="UniProtKB-SubCell"/>
</dbReference>
<keyword evidence="13 19" id="KW-1133">Transmembrane helix</keyword>
<name>B8FGE1_DESAL</name>
<evidence type="ECO:0000256" key="13">
    <source>
        <dbReference type="ARBA" id="ARBA00022989"/>
    </source>
</evidence>
<dbReference type="Proteomes" id="UP000000739">
    <property type="component" value="Chromosome"/>
</dbReference>
<dbReference type="PROSITE" id="PS01315">
    <property type="entry name" value="CDS"/>
    <property type="match status" value="1"/>
</dbReference>
<dbReference type="eggNOG" id="COG4589">
    <property type="taxonomic scope" value="Bacteria"/>
</dbReference>
<dbReference type="RefSeq" id="WP_015947910.1">
    <property type="nucleotide sequence ID" value="NC_011768.1"/>
</dbReference>
<evidence type="ECO:0000256" key="3">
    <source>
        <dbReference type="ARBA" id="ARBA00005119"/>
    </source>
</evidence>
<dbReference type="PANTHER" id="PTHR46382">
    <property type="entry name" value="PHOSPHATIDATE CYTIDYLYLTRANSFERASE"/>
    <property type="match status" value="1"/>
</dbReference>
<organism evidence="20 21">
    <name type="scientific">Desulfatibacillum aliphaticivorans</name>
    <dbReference type="NCBI Taxonomy" id="218208"/>
    <lineage>
        <taxon>Bacteria</taxon>
        <taxon>Pseudomonadati</taxon>
        <taxon>Thermodesulfobacteriota</taxon>
        <taxon>Desulfobacteria</taxon>
        <taxon>Desulfobacterales</taxon>
        <taxon>Desulfatibacillaceae</taxon>
        <taxon>Desulfatibacillum</taxon>
    </lineage>
</organism>
<evidence type="ECO:0000256" key="1">
    <source>
        <dbReference type="ARBA" id="ARBA00001698"/>
    </source>
</evidence>
<evidence type="ECO:0000256" key="4">
    <source>
        <dbReference type="ARBA" id="ARBA00005189"/>
    </source>
</evidence>
<keyword evidence="15 19" id="KW-0472">Membrane</keyword>
<dbReference type="EMBL" id="CP001322">
    <property type="protein sequence ID" value="ACL04850.1"/>
    <property type="molecule type" value="Genomic_DNA"/>
</dbReference>
<gene>
    <name evidence="20" type="ordered locus">Dalk_3160</name>
</gene>
<comment type="pathway">
    <text evidence="3 18">Phospholipid metabolism; CDP-diacylglycerol biosynthesis; CDP-diacylglycerol from sn-glycerol 3-phosphate: step 3/3.</text>
</comment>
<accession>B8FGE1</accession>
<dbReference type="HOGENOM" id="CLU_037294_3_1_7"/>
<keyword evidence="12 18" id="KW-0548">Nucleotidyltransferase</keyword>
<protein>
    <recommendedName>
        <fullName evidence="7 18">Phosphatidate cytidylyltransferase</fullName>
        <ecNumber evidence="6 18">2.7.7.41</ecNumber>
    </recommendedName>
</protein>
<evidence type="ECO:0000313" key="20">
    <source>
        <dbReference type="EMBL" id="ACL04850.1"/>
    </source>
</evidence>
<dbReference type="AlphaFoldDB" id="B8FGE1"/>